<feature type="compositionally biased region" description="Polar residues" evidence="1">
    <location>
        <begin position="148"/>
        <end position="158"/>
    </location>
</feature>
<name>A0A1E7QIR4_WOLPI</name>
<keyword evidence="4" id="KW-1185">Reference proteome</keyword>
<keyword evidence="2" id="KW-0812">Transmembrane</keyword>
<feature type="transmembrane region" description="Helical" evidence="2">
    <location>
        <begin position="83"/>
        <end position="109"/>
    </location>
</feature>
<evidence type="ECO:0000256" key="2">
    <source>
        <dbReference type="SAM" id="Phobius"/>
    </source>
</evidence>
<sequence length="318" mass="34925">MTRHNKPRRSKSSSNLHPGMFETISKLSQQLEKQDTQLKQMKRMGFGLLSAGAVTVAAACTLCVAVATHLIEPNRAVISGFYMGIGITAVVGAVVGITAILGIIGFCAYQAYQHRAEIEQAVGKAVEKVKDGVEYTKDKLSKLLPHSAKNQSQPVAESTQHDDGASVKSSTSELENQSYVEIKPQSSHVEITVAEAAEHEKKGNDSRRSLGSDRIQDTISVSSLDNGRSPRIQRTPSTSTIDSYYHDAIGNDAQESRDISAHQLTPSLALQHPKVEPTEPSSQVDSINFRWECDSHSYFFALYLLQNSYNKYHKTALY</sequence>
<dbReference type="Proteomes" id="UP000175679">
    <property type="component" value="Unassembled WGS sequence"/>
</dbReference>
<proteinExistence type="predicted"/>
<evidence type="ECO:0000313" key="3">
    <source>
        <dbReference type="EMBL" id="OEY86363.1"/>
    </source>
</evidence>
<protein>
    <submittedName>
        <fullName evidence="3">Uncharacterized protein</fullName>
    </submittedName>
</protein>
<comment type="caution">
    <text evidence="3">The sequence shown here is derived from an EMBL/GenBank/DDBJ whole genome shotgun (WGS) entry which is preliminary data.</text>
</comment>
<feature type="compositionally biased region" description="Polar residues" evidence="1">
    <location>
        <begin position="217"/>
        <end position="238"/>
    </location>
</feature>
<feature type="compositionally biased region" description="Basic and acidic residues" evidence="1">
    <location>
        <begin position="197"/>
        <end position="216"/>
    </location>
</feature>
<organism evidence="3 4">
    <name type="scientific">Wolbachia pipientis</name>
    <dbReference type="NCBI Taxonomy" id="955"/>
    <lineage>
        <taxon>Bacteria</taxon>
        <taxon>Pseudomonadati</taxon>
        <taxon>Pseudomonadota</taxon>
        <taxon>Alphaproteobacteria</taxon>
        <taxon>Rickettsiales</taxon>
        <taxon>Anaplasmataceae</taxon>
        <taxon>Wolbachieae</taxon>
        <taxon>Wolbachia</taxon>
    </lineage>
</organism>
<evidence type="ECO:0000313" key="4">
    <source>
        <dbReference type="Proteomes" id="UP000175679"/>
    </source>
</evidence>
<accession>A0A1E7QIR4</accession>
<reference evidence="3 4" key="1">
    <citation type="submission" date="2016-09" db="EMBL/GenBank/DDBJ databases">
        <title>Genomic evidence for plant-parasitic nematodes as the earliest Wolbachia hosts.</title>
        <authorList>
            <person name="Brown A.M."/>
            <person name="Wasala S.K."/>
            <person name="Howe D.K."/>
            <person name="Peetz A.B."/>
            <person name="Zasada I.A."/>
            <person name="Denver D.R."/>
        </authorList>
    </citation>
    <scope>NUCLEOTIDE SEQUENCE [LARGE SCALE GENOMIC DNA]</scope>
    <source>
        <strain evidence="4">wPpe</strain>
    </source>
</reference>
<dbReference type="RefSeq" id="WP_070065372.1">
    <property type="nucleotide sequence ID" value="NZ_MJMG01000012.1"/>
</dbReference>
<dbReference type="AlphaFoldDB" id="A0A1E7QIR4"/>
<keyword evidence="2" id="KW-1133">Transmembrane helix</keyword>
<feature type="region of interest" description="Disordered" evidence="1">
    <location>
        <begin position="143"/>
        <end position="181"/>
    </location>
</feature>
<gene>
    <name evidence="3" type="ORF">BIY23_04395</name>
</gene>
<dbReference type="EMBL" id="MJMG01000012">
    <property type="protein sequence ID" value="OEY86363.1"/>
    <property type="molecule type" value="Genomic_DNA"/>
</dbReference>
<keyword evidence="2" id="KW-0472">Membrane</keyword>
<feature type="transmembrane region" description="Helical" evidence="2">
    <location>
        <begin position="46"/>
        <end position="71"/>
    </location>
</feature>
<feature type="compositionally biased region" description="Polar residues" evidence="1">
    <location>
        <begin position="167"/>
        <end position="181"/>
    </location>
</feature>
<evidence type="ECO:0000256" key="1">
    <source>
        <dbReference type="SAM" id="MobiDB-lite"/>
    </source>
</evidence>
<feature type="region of interest" description="Disordered" evidence="1">
    <location>
        <begin position="197"/>
        <end position="238"/>
    </location>
</feature>